<dbReference type="AlphaFoldDB" id="C7PXB3"/>
<name>C7PXB3_CATAD</name>
<protein>
    <submittedName>
        <fullName evidence="2">Integrase catalytic region</fullName>
    </submittedName>
</protein>
<dbReference type="Proteomes" id="UP000000851">
    <property type="component" value="Chromosome"/>
</dbReference>
<gene>
    <name evidence="2" type="ordered locus">Caci_0519</name>
</gene>
<dbReference type="PANTHER" id="PTHR47515">
    <property type="entry name" value="LOW CALCIUM RESPONSE LOCUS PROTEIN T"/>
    <property type="match status" value="1"/>
</dbReference>
<organism evidence="2 3">
    <name type="scientific">Catenulispora acidiphila (strain DSM 44928 / JCM 14897 / NBRC 102108 / NRRL B-24433 / ID139908)</name>
    <dbReference type="NCBI Taxonomy" id="479433"/>
    <lineage>
        <taxon>Bacteria</taxon>
        <taxon>Bacillati</taxon>
        <taxon>Actinomycetota</taxon>
        <taxon>Actinomycetes</taxon>
        <taxon>Catenulisporales</taxon>
        <taxon>Catenulisporaceae</taxon>
        <taxon>Catenulispora</taxon>
    </lineage>
</organism>
<evidence type="ECO:0000313" key="3">
    <source>
        <dbReference type="Proteomes" id="UP000000851"/>
    </source>
</evidence>
<dbReference type="InterPro" id="IPR001584">
    <property type="entry name" value="Integrase_cat-core"/>
</dbReference>
<dbReference type="eggNOG" id="COG2801">
    <property type="taxonomic scope" value="Bacteria"/>
</dbReference>
<dbReference type="Gene3D" id="3.30.420.10">
    <property type="entry name" value="Ribonuclease H-like superfamily/Ribonuclease H"/>
    <property type="match status" value="1"/>
</dbReference>
<dbReference type="InterPro" id="IPR036397">
    <property type="entry name" value="RNaseH_sf"/>
</dbReference>
<dbReference type="InParanoid" id="C7PXB3"/>
<dbReference type="EMBL" id="CP001700">
    <property type="protein sequence ID" value="ACU69464.1"/>
    <property type="molecule type" value="Genomic_DNA"/>
</dbReference>
<keyword evidence="3" id="KW-1185">Reference proteome</keyword>
<dbReference type="InterPro" id="IPR012337">
    <property type="entry name" value="RNaseH-like_sf"/>
</dbReference>
<evidence type="ECO:0000259" key="1">
    <source>
        <dbReference type="PROSITE" id="PS50994"/>
    </source>
</evidence>
<dbReference type="Pfam" id="PF13683">
    <property type="entry name" value="rve_3"/>
    <property type="match status" value="1"/>
</dbReference>
<accession>C7PXB3</accession>
<dbReference type="HOGENOM" id="CLU_064679_0_0_11"/>
<evidence type="ECO:0000313" key="2">
    <source>
        <dbReference type="EMBL" id="ACU69464.1"/>
    </source>
</evidence>
<sequence>MVAALRLWRCRDDHKTIEILLLRHQLTILQRRLAAAGRRLRPDWADRAIIALLLGLVPKARRAGPCLFVTPDTILRWHRDLLRRRWAKKSRPKNDRRATHQNIKTLIPRLARQNPAWGYRRIHGELAGLGIAIAASTVWEILKDAGVDPAPRRGSVTWASFLRSQAEGIIAADFFTADLLDGTKVYVLTIIEHASRRIRVLGSTLHPTGQWTAQMARNLVMDLDDAAATVKFLIRDRGTNFTEAFDTVLADAGIRTVLCNVQTPRMNAIMESWVGSVRRGLLSRTLIWNHEHLRQILHHYELRHNTHRPHMSLSAAAPLKPLPPNITDLDALRVRRTRRAGGVINEY</sequence>
<proteinExistence type="predicted"/>
<dbReference type="KEGG" id="cai:Caci_0519"/>
<dbReference type="GO" id="GO:0015074">
    <property type="term" value="P:DNA integration"/>
    <property type="evidence" value="ECO:0007669"/>
    <property type="project" value="InterPro"/>
</dbReference>
<dbReference type="GO" id="GO:0003676">
    <property type="term" value="F:nucleic acid binding"/>
    <property type="evidence" value="ECO:0007669"/>
    <property type="project" value="InterPro"/>
</dbReference>
<dbReference type="RefSeq" id="WP_012784759.1">
    <property type="nucleotide sequence ID" value="NC_013131.1"/>
</dbReference>
<reference evidence="2 3" key="1">
    <citation type="journal article" date="2009" name="Stand. Genomic Sci.">
        <title>Complete genome sequence of Catenulispora acidiphila type strain (ID 139908).</title>
        <authorList>
            <person name="Copeland A."/>
            <person name="Lapidus A."/>
            <person name="Glavina Del Rio T."/>
            <person name="Nolan M."/>
            <person name="Lucas S."/>
            <person name="Chen F."/>
            <person name="Tice H."/>
            <person name="Cheng J.F."/>
            <person name="Bruce D."/>
            <person name="Goodwin L."/>
            <person name="Pitluck S."/>
            <person name="Mikhailova N."/>
            <person name="Pati A."/>
            <person name="Ivanova N."/>
            <person name="Mavromatis K."/>
            <person name="Chen A."/>
            <person name="Palaniappan K."/>
            <person name="Chain P."/>
            <person name="Land M."/>
            <person name="Hauser L."/>
            <person name="Chang Y.J."/>
            <person name="Jeffries C.D."/>
            <person name="Chertkov O."/>
            <person name="Brettin T."/>
            <person name="Detter J.C."/>
            <person name="Han C."/>
            <person name="Ali Z."/>
            <person name="Tindall B.J."/>
            <person name="Goker M."/>
            <person name="Bristow J."/>
            <person name="Eisen J.A."/>
            <person name="Markowitz V."/>
            <person name="Hugenholtz P."/>
            <person name="Kyrpides N.C."/>
            <person name="Klenk H.P."/>
        </authorList>
    </citation>
    <scope>NUCLEOTIDE SEQUENCE [LARGE SCALE GENOMIC DNA]</scope>
    <source>
        <strain evidence="3">DSM 44928 / JCM 14897 / NBRC 102108 / NRRL B-24433 / ID139908</strain>
    </source>
</reference>
<dbReference type="PANTHER" id="PTHR47515:SF2">
    <property type="entry name" value="INTEGRASE CORE DOMAIN PROTEIN"/>
    <property type="match status" value="1"/>
</dbReference>
<dbReference type="STRING" id="479433.Caci_0519"/>
<feature type="domain" description="Integrase catalytic" evidence="1">
    <location>
        <begin position="147"/>
        <end position="326"/>
    </location>
</feature>
<dbReference type="SUPFAM" id="SSF53098">
    <property type="entry name" value="Ribonuclease H-like"/>
    <property type="match status" value="1"/>
</dbReference>
<dbReference type="PROSITE" id="PS50994">
    <property type="entry name" value="INTEGRASE"/>
    <property type="match status" value="1"/>
</dbReference>